<dbReference type="OrthoDB" id="4497239at2"/>
<dbReference type="SFLD" id="SFLDG01017">
    <property type="entry name" value="Polyprenyl_Transferase_Like"/>
    <property type="match status" value="1"/>
</dbReference>
<gene>
    <name evidence="8" type="ORF">CDES_09850</name>
</gene>
<dbReference type="Gene3D" id="1.10.600.10">
    <property type="entry name" value="Farnesyl Diphosphate Synthase"/>
    <property type="match status" value="1"/>
</dbReference>
<dbReference type="InterPro" id="IPR000092">
    <property type="entry name" value="Polyprenyl_synt"/>
</dbReference>
<dbReference type="PANTHER" id="PTHR12001">
    <property type="entry name" value="GERANYLGERANYL PYROPHOSPHATE SYNTHASE"/>
    <property type="match status" value="1"/>
</dbReference>
<dbReference type="GO" id="GO:0004161">
    <property type="term" value="F:dimethylallyltranstransferase activity"/>
    <property type="evidence" value="ECO:0007669"/>
    <property type="project" value="UniProtKB-EC"/>
</dbReference>
<comment type="cofactor">
    <cofactor evidence="1">
        <name>Mg(2+)</name>
        <dbReference type="ChEBI" id="CHEBI:18420"/>
    </cofactor>
</comment>
<dbReference type="SFLD" id="SFLDS00005">
    <property type="entry name" value="Isoprenoid_Synthase_Type_I"/>
    <property type="match status" value="1"/>
</dbReference>
<comment type="similarity">
    <text evidence="3 7">Belongs to the FPP/GGPP synthase family.</text>
</comment>
<dbReference type="PANTHER" id="PTHR12001:SF85">
    <property type="entry name" value="SHORT CHAIN ISOPRENYL DIPHOSPHATE SYNTHASE"/>
    <property type="match status" value="1"/>
</dbReference>
<dbReference type="EC" id="2.5.1.1" evidence="8"/>
<dbReference type="STRING" id="931089.CDES_09850"/>
<evidence type="ECO:0000313" key="8">
    <source>
        <dbReference type="EMBL" id="ALC06355.1"/>
    </source>
</evidence>
<keyword evidence="9" id="KW-1185">Reference proteome</keyword>
<evidence type="ECO:0000256" key="1">
    <source>
        <dbReference type="ARBA" id="ARBA00001946"/>
    </source>
</evidence>
<dbReference type="KEGG" id="cdx:CDES_09850"/>
<evidence type="ECO:0000313" key="9">
    <source>
        <dbReference type="Proteomes" id="UP000068067"/>
    </source>
</evidence>
<reference evidence="8 9" key="1">
    <citation type="submission" date="2014-08" db="EMBL/GenBank/DDBJ databases">
        <title>Complete genome sequence of Corynebacterium deserti GIMN1.010 (=DSM 45689), isolated from desert sand in western China.</title>
        <authorList>
            <person name="Ruckert C."/>
            <person name="Albersmeier A."/>
            <person name="Kalinowski J."/>
        </authorList>
    </citation>
    <scope>NUCLEOTIDE SEQUENCE [LARGE SCALE GENOMIC DNA]</scope>
    <source>
        <strain evidence="8 9">GIMN1.010</strain>
    </source>
</reference>
<dbReference type="CDD" id="cd00685">
    <property type="entry name" value="Trans_IPPS_HT"/>
    <property type="match status" value="1"/>
</dbReference>
<dbReference type="PROSITE" id="PS00723">
    <property type="entry name" value="POLYPRENYL_SYNTHASE_1"/>
    <property type="match status" value="1"/>
</dbReference>
<comment type="pathway">
    <text evidence="2">Isoprenoid biosynthesis.</text>
</comment>
<dbReference type="GO" id="GO:0046872">
    <property type="term" value="F:metal ion binding"/>
    <property type="evidence" value="ECO:0007669"/>
    <property type="project" value="UniProtKB-KW"/>
</dbReference>
<dbReference type="EMBL" id="CP009220">
    <property type="protein sequence ID" value="ALC06355.1"/>
    <property type="molecule type" value="Genomic_DNA"/>
</dbReference>
<evidence type="ECO:0000256" key="2">
    <source>
        <dbReference type="ARBA" id="ARBA00005128"/>
    </source>
</evidence>
<dbReference type="Proteomes" id="UP000068067">
    <property type="component" value="Chromosome"/>
</dbReference>
<sequence length="381" mass="41669">MIRVRSHYLNFKDASLSTFDAHDLDLDKIPDVVRDRLVAFLDAKSSTIAEIGEPVTDAVSHLRSFVLNGGKRIRPLYVWAGFLAAQGESTSEEKVEAVLDAAASLEFIQACALIHDDIIDSSDTRRGAPTVHRAVEADHRDRRFEGDPKHFGVSVSILAGDMALVWAEDMLQDSGLTAEALARTRNAWRGMRTEVIGGQLLDIYLESHANESVELADSVNRFKTAAYTIERPLHLGAAIGGGSKELIDALRRYGHDIGIAFQLRDDLLGVFGDPAITGKPAGDDIREGKRTVLLALALQRADETNPEAAAAIRAGIGKVTTPEDIATIAQLIRDTGAEEEVERRISELTASGLSYLDRVELPEEIRAQLRALAIRSTERRM</sequence>
<dbReference type="GO" id="GO:0008299">
    <property type="term" value="P:isoprenoid biosynthetic process"/>
    <property type="evidence" value="ECO:0007669"/>
    <property type="project" value="InterPro"/>
</dbReference>
<organism evidence="8 9">
    <name type="scientific">Corynebacterium deserti GIMN1.010</name>
    <dbReference type="NCBI Taxonomy" id="931089"/>
    <lineage>
        <taxon>Bacteria</taxon>
        <taxon>Bacillati</taxon>
        <taxon>Actinomycetota</taxon>
        <taxon>Actinomycetes</taxon>
        <taxon>Mycobacteriales</taxon>
        <taxon>Corynebacteriaceae</taxon>
        <taxon>Corynebacterium</taxon>
    </lineage>
</organism>
<evidence type="ECO:0000256" key="6">
    <source>
        <dbReference type="ARBA" id="ARBA00022842"/>
    </source>
</evidence>
<evidence type="ECO:0000256" key="7">
    <source>
        <dbReference type="RuleBase" id="RU004466"/>
    </source>
</evidence>
<name>A0A0M4CQT6_9CORY</name>
<evidence type="ECO:0000256" key="5">
    <source>
        <dbReference type="ARBA" id="ARBA00022723"/>
    </source>
</evidence>
<dbReference type="PROSITE" id="PS00444">
    <property type="entry name" value="POLYPRENYL_SYNTHASE_2"/>
    <property type="match status" value="1"/>
</dbReference>
<dbReference type="AlphaFoldDB" id="A0A0M4CQT6"/>
<evidence type="ECO:0000256" key="4">
    <source>
        <dbReference type="ARBA" id="ARBA00022679"/>
    </source>
</evidence>
<dbReference type="Pfam" id="PF00348">
    <property type="entry name" value="polyprenyl_synt"/>
    <property type="match status" value="1"/>
</dbReference>
<keyword evidence="6" id="KW-0460">Magnesium</keyword>
<dbReference type="InterPro" id="IPR008949">
    <property type="entry name" value="Isoprenoid_synthase_dom_sf"/>
</dbReference>
<proteinExistence type="inferred from homology"/>
<evidence type="ECO:0000256" key="3">
    <source>
        <dbReference type="ARBA" id="ARBA00006706"/>
    </source>
</evidence>
<dbReference type="SUPFAM" id="SSF48576">
    <property type="entry name" value="Terpenoid synthases"/>
    <property type="match status" value="1"/>
</dbReference>
<dbReference type="InterPro" id="IPR033749">
    <property type="entry name" value="Polyprenyl_synt_CS"/>
</dbReference>
<keyword evidence="5" id="KW-0479">Metal-binding</keyword>
<dbReference type="PATRIC" id="fig|931089.4.peg.1993"/>
<accession>A0A0M4CQT6</accession>
<keyword evidence="4 7" id="KW-0808">Transferase</keyword>
<protein>
    <submittedName>
        <fullName evidence="8">Geranylgeranyl pyrophosphate synthase</fullName>
        <ecNumber evidence="8">2.5.1.1</ecNumber>
    </submittedName>
</protein>